<evidence type="ECO:0000313" key="3">
    <source>
        <dbReference type="Proteomes" id="UP000066995"/>
    </source>
</evidence>
<gene>
    <name evidence="2" type="ORF">X808_20190</name>
</gene>
<dbReference type="PATRIC" id="fig|1433287.3.peg.2014"/>
<dbReference type="STRING" id="1433287.X808_20190"/>
<proteinExistence type="predicted"/>
<dbReference type="AlphaFoldDB" id="W0QE25"/>
<keyword evidence="3" id="KW-1185">Reference proteome</keyword>
<sequence>MDVLSIIADINANSTIVAIISGVITGAIIGIIGYYGVKKSTEATLKIASENIEFQKKTLELNIQDRKASKYKNMLSLIYRGILKIERNYNMTALYMESYKTNKENYEKYLFVCQELDNVRLSCDLYLPDLSENIQAINSSINMYWGYLDRAIEHKEAGNNEQMYKNQTKAYSETKKIQNEIDEIKRKIKIMIKNQQVAL</sequence>
<accession>W0QE25</accession>
<name>W0QE25_9PAST</name>
<keyword evidence="1" id="KW-0472">Membrane</keyword>
<protein>
    <submittedName>
        <fullName evidence="2">Uncharacterized protein</fullName>
    </submittedName>
</protein>
<dbReference type="EMBL" id="CP006943">
    <property type="protein sequence ID" value="AHG76537.1"/>
    <property type="molecule type" value="Genomic_DNA"/>
</dbReference>
<keyword evidence="1" id="KW-0812">Transmembrane</keyword>
<dbReference type="KEGG" id="mvi:X808_20190"/>
<evidence type="ECO:0000256" key="1">
    <source>
        <dbReference type="SAM" id="Phobius"/>
    </source>
</evidence>
<dbReference type="Proteomes" id="UP000066995">
    <property type="component" value="Chromosome"/>
</dbReference>
<organism evidence="2 3">
    <name type="scientific">Mannheimia varigena USDA-ARS-USMARC-1296</name>
    <dbReference type="NCBI Taxonomy" id="1433287"/>
    <lineage>
        <taxon>Bacteria</taxon>
        <taxon>Pseudomonadati</taxon>
        <taxon>Pseudomonadota</taxon>
        <taxon>Gammaproteobacteria</taxon>
        <taxon>Pasteurellales</taxon>
        <taxon>Pasteurellaceae</taxon>
        <taxon>Mannheimia</taxon>
    </lineage>
</organism>
<dbReference type="RefSeq" id="WP_025218210.1">
    <property type="nucleotide sequence ID" value="NZ_CP006943.1"/>
</dbReference>
<feature type="transmembrane region" description="Helical" evidence="1">
    <location>
        <begin position="16"/>
        <end position="37"/>
    </location>
</feature>
<evidence type="ECO:0000313" key="2">
    <source>
        <dbReference type="EMBL" id="AHG76537.1"/>
    </source>
</evidence>
<dbReference type="HOGENOM" id="CLU_1370772_0_0_6"/>
<keyword evidence="1" id="KW-1133">Transmembrane helix</keyword>
<reference evidence="2 3" key="1">
    <citation type="submission" date="2013-12" db="EMBL/GenBank/DDBJ databases">
        <title>Annotation of the Mannheimia varigena USDA-ARS-USMARC-1296 complete genome.</title>
        <authorList>
            <person name="Harhay G.P."/>
            <person name="Clawson M.L."/>
            <person name="Murray R.W."/>
            <person name="Lubbers B.V."/>
            <person name="Heaton M.P."/>
            <person name="Chitko-Mckown C.G."/>
            <person name="Harhay D.M."/>
            <person name="Smith T.P.L."/>
        </authorList>
    </citation>
    <scope>NUCLEOTIDE SEQUENCE [LARGE SCALE GENOMIC DNA]</scope>
    <source>
        <strain evidence="2 3">USDA-ARS-USMARC-1296</strain>
    </source>
</reference>